<dbReference type="SUPFAM" id="SSF53850">
    <property type="entry name" value="Periplasmic binding protein-like II"/>
    <property type="match status" value="1"/>
</dbReference>
<dbReference type="PROSITE" id="PS51318">
    <property type="entry name" value="TAT"/>
    <property type="match status" value="1"/>
</dbReference>
<dbReference type="GO" id="GO:0042597">
    <property type="term" value="C:periplasmic space"/>
    <property type="evidence" value="ECO:0007669"/>
    <property type="project" value="UniProtKB-SubCell"/>
</dbReference>
<dbReference type="PANTHER" id="PTHR43649">
    <property type="entry name" value="ARABINOSE-BINDING PROTEIN-RELATED"/>
    <property type="match status" value="1"/>
</dbReference>
<dbReference type="InterPro" id="IPR050490">
    <property type="entry name" value="Bact_solute-bd_prot1"/>
</dbReference>
<evidence type="ECO:0000256" key="3">
    <source>
        <dbReference type="ARBA" id="ARBA00022764"/>
    </source>
</evidence>
<sequence length="460" mass="50148">MLHWVSFCVIYADKPMELLEDGGAMKEEDEIMQVNRRSFLMGSAGVAAGLAFGAGSSVPAFAEDVKLRAMWWGSNDRAKRTLDVAKLYESKNAGVSIVGESLSGDGYWTKLSTQMAGRAIADVFQLEPGTISDYSKRGACLALDEFVPSTLKVDSFGKDMLKLTTVDGKLYGVGLGLNSFALFFDQTAFEKAGIPVPTADLTWDEYAKLAVELTKAGGKDNYWGGPYGARYAYVFDAWLRQRGKSLYADGKLGFNVDDATAWFTYWEDLRKKGGTVAADVQTLDQNTIDTNCLALGKSAMGMAYSNQLVGYQLISKNKLAITLLPREKKGGPSGHYYRPALIWSIGGTTKNGEAASKFIDFFVNDVEAGKILGVERGVPMSPTVREAILPHLNPTEQDTVKYVNLLKDQVGEYKAPAPLGSTQFDQRVFRPIADELAFERTTPAEAAARLLEEGKATIKG</sequence>
<protein>
    <submittedName>
        <fullName evidence="4">Putative ABC transporter substrate-binding protein YesO</fullName>
    </submittedName>
</protein>
<evidence type="ECO:0000313" key="5">
    <source>
        <dbReference type="Proteomes" id="UP000183063"/>
    </source>
</evidence>
<comment type="subcellular location">
    <subcellularLocation>
        <location evidence="1">Periplasm</location>
    </subcellularLocation>
</comment>
<name>A0A1K0JBX3_9HYPH</name>
<evidence type="ECO:0000313" key="4">
    <source>
        <dbReference type="EMBL" id="SEH79201.1"/>
    </source>
</evidence>
<dbReference type="STRING" id="501024.RTCCBAU85039_2385"/>
<dbReference type="EMBL" id="FNXB01000010">
    <property type="protein sequence ID" value="SEH79201.1"/>
    <property type="molecule type" value="Genomic_DNA"/>
</dbReference>
<dbReference type="Pfam" id="PF13416">
    <property type="entry name" value="SBP_bac_8"/>
    <property type="match status" value="1"/>
</dbReference>
<dbReference type="Gene3D" id="3.40.190.10">
    <property type="entry name" value="Periplasmic binding protein-like II"/>
    <property type="match status" value="2"/>
</dbReference>
<dbReference type="AlphaFoldDB" id="A0A1K0JBX3"/>
<dbReference type="InterPro" id="IPR006059">
    <property type="entry name" value="SBP"/>
</dbReference>
<organism evidence="4 5">
    <name type="scientific">Rhizobium tibeticum</name>
    <dbReference type="NCBI Taxonomy" id="501024"/>
    <lineage>
        <taxon>Bacteria</taxon>
        <taxon>Pseudomonadati</taxon>
        <taxon>Pseudomonadota</taxon>
        <taxon>Alphaproteobacteria</taxon>
        <taxon>Hyphomicrobiales</taxon>
        <taxon>Rhizobiaceae</taxon>
        <taxon>Rhizobium/Agrobacterium group</taxon>
        <taxon>Rhizobium</taxon>
    </lineage>
</organism>
<evidence type="ECO:0000256" key="2">
    <source>
        <dbReference type="ARBA" id="ARBA00008520"/>
    </source>
</evidence>
<comment type="similarity">
    <text evidence="2">Belongs to the bacterial solute-binding protein 1 family.</text>
</comment>
<dbReference type="PANTHER" id="PTHR43649:SF11">
    <property type="entry name" value="ABC TRANSPORTER SUBSTRATE-BINDING PROTEIN YESO-RELATED"/>
    <property type="match status" value="1"/>
</dbReference>
<dbReference type="Proteomes" id="UP000183063">
    <property type="component" value="Unassembled WGS sequence"/>
</dbReference>
<accession>A0A1K0JBX3</accession>
<reference evidence="5" key="1">
    <citation type="submission" date="2016-10" db="EMBL/GenBank/DDBJ databases">
        <authorList>
            <person name="Wibberg D."/>
        </authorList>
    </citation>
    <scope>NUCLEOTIDE SEQUENCE [LARGE SCALE GENOMIC DNA]</scope>
</reference>
<dbReference type="InterPro" id="IPR006311">
    <property type="entry name" value="TAT_signal"/>
</dbReference>
<keyword evidence="3" id="KW-0574">Periplasm</keyword>
<proteinExistence type="inferred from homology"/>
<evidence type="ECO:0000256" key="1">
    <source>
        <dbReference type="ARBA" id="ARBA00004418"/>
    </source>
</evidence>
<gene>
    <name evidence="4" type="primary">yesO_2</name>
    <name evidence="4" type="ORF">RTCCBAU85039_2385</name>
</gene>